<evidence type="ECO:0000313" key="2">
    <source>
        <dbReference type="EMBL" id="TWI86880.1"/>
    </source>
</evidence>
<keyword evidence="2" id="KW-0808">Transferase</keyword>
<feature type="domain" description="Glycosyltransferase 2-like" evidence="1">
    <location>
        <begin position="7"/>
        <end position="123"/>
    </location>
</feature>
<dbReference type="PANTHER" id="PTHR43685:SF2">
    <property type="entry name" value="GLYCOSYLTRANSFERASE 2-LIKE DOMAIN-CONTAINING PROTEIN"/>
    <property type="match status" value="1"/>
</dbReference>
<dbReference type="Gene3D" id="3.90.550.10">
    <property type="entry name" value="Spore Coat Polysaccharide Biosynthesis Protein SpsA, Chain A"/>
    <property type="match status" value="1"/>
</dbReference>
<dbReference type="InterPro" id="IPR029044">
    <property type="entry name" value="Nucleotide-diphossugar_trans"/>
</dbReference>
<dbReference type="Proteomes" id="UP000316778">
    <property type="component" value="Unassembled WGS sequence"/>
</dbReference>
<dbReference type="RefSeq" id="WP_145717030.1">
    <property type="nucleotide sequence ID" value="NZ_BAAAFY010000004.1"/>
</dbReference>
<proteinExistence type="predicted"/>
<dbReference type="OrthoDB" id="9788101at2"/>
<reference evidence="2 3" key="1">
    <citation type="journal article" date="2013" name="Stand. Genomic Sci.">
        <title>Genomic Encyclopedia of Type Strains, Phase I: The one thousand microbial genomes (KMG-I) project.</title>
        <authorList>
            <person name="Kyrpides N.C."/>
            <person name="Woyke T."/>
            <person name="Eisen J.A."/>
            <person name="Garrity G."/>
            <person name="Lilburn T.G."/>
            <person name="Beck B.J."/>
            <person name="Whitman W.B."/>
            <person name="Hugenholtz P."/>
            <person name="Klenk H.P."/>
        </authorList>
    </citation>
    <scope>NUCLEOTIDE SEQUENCE [LARGE SCALE GENOMIC DNA]</scope>
    <source>
        <strain evidence="2 3">DSM 13484</strain>
    </source>
</reference>
<dbReference type="InterPro" id="IPR050834">
    <property type="entry name" value="Glycosyltransf_2"/>
</dbReference>
<dbReference type="CDD" id="cd06433">
    <property type="entry name" value="GT_2_WfgS_like"/>
    <property type="match status" value="1"/>
</dbReference>
<name>A0A562T269_CHIJA</name>
<dbReference type="GO" id="GO:0016740">
    <property type="term" value="F:transferase activity"/>
    <property type="evidence" value="ECO:0007669"/>
    <property type="project" value="UniProtKB-KW"/>
</dbReference>
<accession>A0A562T269</accession>
<dbReference type="AlphaFoldDB" id="A0A562T269"/>
<dbReference type="PANTHER" id="PTHR43685">
    <property type="entry name" value="GLYCOSYLTRANSFERASE"/>
    <property type="match status" value="1"/>
</dbReference>
<protein>
    <submittedName>
        <fullName evidence="2">Glycosyltransferase involved in cell wall biosynthesis</fullName>
    </submittedName>
</protein>
<keyword evidence="3" id="KW-1185">Reference proteome</keyword>
<organism evidence="2 3">
    <name type="scientific">Chitinophaga japonensis</name>
    <name type="common">Flexibacter japonensis</name>
    <dbReference type="NCBI Taxonomy" id="104662"/>
    <lineage>
        <taxon>Bacteria</taxon>
        <taxon>Pseudomonadati</taxon>
        <taxon>Bacteroidota</taxon>
        <taxon>Chitinophagia</taxon>
        <taxon>Chitinophagales</taxon>
        <taxon>Chitinophagaceae</taxon>
        <taxon>Chitinophaga</taxon>
    </lineage>
</organism>
<sequence>MQSPLISVIIPSFNAAKSIRQTLLSLLKQQFTAFEVIIMDGASNDQTVPIVQELAGRDPRVRFFSEKDKGIYDAMNKGIQAARGEWLYFLGADDELLDASVFQQISQVLQKTGALFVYGNVLFGAAKHWYDGPFDYEKLLHANISHQAIFYHRKVFSIVGGFDIQYRTHADWAFNINCFKHREIAIEYANLLVARFGMEGASSRHDVIFLRGFLLPEWLRHIYHAGIRTIRNVKVYDEWWRLIRNAGIRNHQQLLQFAGELQVPAPVLSMVAWQSMVAASWLKAGMISKGLMLLNYLFNRFTGKL</sequence>
<dbReference type="SUPFAM" id="SSF53448">
    <property type="entry name" value="Nucleotide-diphospho-sugar transferases"/>
    <property type="match status" value="1"/>
</dbReference>
<gene>
    <name evidence="2" type="ORF">LX66_4147</name>
</gene>
<evidence type="ECO:0000313" key="3">
    <source>
        <dbReference type="Proteomes" id="UP000316778"/>
    </source>
</evidence>
<dbReference type="InterPro" id="IPR001173">
    <property type="entry name" value="Glyco_trans_2-like"/>
</dbReference>
<dbReference type="Pfam" id="PF00535">
    <property type="entry name" value="Glycos_transf_2"/>
    <property type="match status" value="1"/>
</dbReference>
<evidence type="ECO:0000259" key="1">
    <source>
        <dbReference type="Pfam" id="PF00535"/>
    </source>
</evidence>
<comment type="caution">
    <text evidence="2">The sequence shown here is derived from an EMBL/GenBank/DDBJ whole genome shotgun (WGS) entry which is preliminary data.</text>
</comment>
<dbReference type="EMBL" id="VLLG01000004">
    <property type="protein sequence ID" value="TWI86880.1"/>
    <property type="molecule type" value="Genomic_DNA"/>
</dbReference>